<accession>A0AAV9XD84</accession>
<evidence type="ECO:0000313" key="3">
    <source>
        <dbReference type="Proteomes" id="UP001365542"/>
    </source>
</evidence>
<protein>
    <submittedName>
        <fullName evidence="2">Uncharacterized protein</fullName>
    </submittedName>
</protein>
<dbReference type="AlphaFoldDB" id="A0AAV9XD84"/>
<feature type="region of interest" description="Disordered" evidence="1">
    <location>
        <begin position="495"/>
        <end position="515"/>
    </location>
</feature>
<feature type="region of interest" description="Disordered" evidence="1">
    <location>
        <begin position="176"/>
        <end position="284"/>
    </location>
</feature>
<reference evidence="2 3" key="1">
    <citation type="submission" date="2019-10" db="EMBL/GenBank/DDBJ databases">
        <authorList>
            <person name="Palmer J.M."/>
        </authorList>
    </citation>
    <scope>NUCLEOTIDE SEQUENCE [LARGE SCALE GENOMIC DNA]</scope>
    <source>
        <strain evidence="2 3">TWF694</strain>
    </source>
</reference>
<feature type="region of interest" description="Disordered" evidence="1">
    <location>
        <begin position="1"/>
        <end position="63"/>
    </location>
</feature>
<evidence type="ECO:0000256" key="1">
    <source>
        <dbReference type="SAM" id="MobiDB-lite"/>
    </source>
</evidence>
<name>A0AAV9XD84_9PEZI</name>
<feature type="compositionally biased region" description="Polar residues" evidence="1">
    <location>
        <begin position="1"/>
        <end position="15"/>
    </location>
</feature>
<comment type="caution">
    <text evidence="2">The sequence shown here is derived from an EMBL/GenBank/DDBJ whole genome shotgun (WGS) entry which is preliminary data.</text>
</comment>
<dbReference type="EMBL" id="JAVHJO010000005">
    <property type="protein sequence ID" value="KAK6539911.1"/>
    <property type="molecule type" value="Genomic_DNA"/>
</dbReference>
<organism evidence="2 3">
    <name type="scientific">Orbilia ellipsospora</name>
    <dbReference type="NCBI Taxonomy" id="2528407"/>
    <lineage>
        <taxon>Eukaryota</taxon>
        <taxon>Fungi</taxon>
        <taxon>Dikarya</taxon>
        <taxon>Ascomycota</taxon>
        <taxon>Pezizomycotina</taxon>
        <taxon>Orbiliomycetes</taxon>
        <taxon>Orbiliales</taxon>
        <taxon>Orbiliaceae</taxon>
        <taxon>Orbilia</taxon>
    </lineage>
</organism>
<dbReference type="Proteomes" id="UP001365542">
    <property type="component" value="Unassembled WGS sequence"/>
</dbReference>
<proteinExistence type="predicted"/>
<feature type="compositionally biased region" description="Basic residues" evidence="1">
    <location>
        <begin position="206"/>
        <end position="221"/>
    </location>
</feature>
<feature type="compositionally biased region" description="Low complexity" evidence="1">
    <location>
        <begin position="235"/>
        <end position="244"/>
    </location>
</feature>
<sequence>MATPASPSASITEPASLTPRPADGRLGRAKEKKTSSLPSLEGQRFYPLGYPKPPENAHKKQKSRNHLVTWQEFVMDGFGPTMSLASLVSWQDMLSYSPPPHGADGTTTPPEIQNALEDKKKKNTREKLIKSIQAVGRTKSKVSSTRQLEDAGIDTPNSLKDQKKLWIVSLGKASAFGSGKKPKKLDDKKGRRLSLQPKGFGEWASRAKKVFSGKKRAKKHKEYAQSSSNARVDEYSSSESDSNSPTPHQRLLRRSDAPTKITVRKASRHQPKLPSLLSGPSSSTVSIGQPVVGWTFLAPPGQLPTSGSSSLQALSTSHFLPPSQLIQNDVVDRSQAPLSTDPLAHRHRYSVDDINHNEDEEEAISSKALLEPRMSVADSTKSHETLWRRSVSSPSIASSLTSLSAIQGLGSRHSSIWDYRGSVVSIPRDSVVSIKDVKHALRANLTGNLPHKQNERCKTLHKRISDKPTHSHVNGMFSSSGHVNPYHLQLASSDSLRNNVEKESTSRTATPTAGERRPSIVRKDHMEIYNHPYFEVAPGERHTSLSSVNIGNRSGCSQRRSTMDSIGSYRTALDGTEHTTTDTSFVSF</sequence>
<keyword evidence="3" id="KW-1185">Reference proteome</keyword>
<feature type="compositionally biased region" description="Basic residues" evidence="1">
    <location>
        <begin position="262"/>
        <end position="271"/>
    </location>
</feature>
<feature type="compositionally biased region" description="Low complexity" evidence="1">
    <location>
        <begin position="272"/>
        <end position="283"/>
    </location>
</feature>
<feature type="compositionally biased region" description="Basic and acidic residues" evidence="1">
    <location>
        <begin position="22"/>
        <end position="34"/>
    </location>
</feature>
<evidence type="ECO:0000313" key="2">
    <source>
        <dbReference type="EMBL" id="KAK6539911.1"/>
    </source>
</evidence>
<gene>
    <name evidence="2" type="ORF">TWF694_008746</name>
</gene>